<name>A0ABS3QI32_9BACT</name>
<organism evidence="1 2">
    <name type="scientific">Hymenobacter negativus</name>
    <dbReference type="NCBI Taxonomy" id="2795026"/>
    <lineage>
        <taxon>Bacteria</taxon>
        <taxon>Pseudomonadati</taxon>
        <taxon>Bacteroidota</taxon>
        <taxon>Cytophagia</taxon>
        <taxon>Cytophagales</taxon>
        <taxon>Hymenobacteraceae</taxon>
        <taxon>Hymenobacter</taxon>
    </lineage>
</organism>
<protein>
    <submittedName>
        <fullName evidence="1">Uncharacterized protein</fullName>
    </submittedName>
</protein>
<proteinExistence type="predicted"/>
<accession>A0ABS3QI32</accession>
<gene>
    <name evidence="1" type="ORF">J4E00_17725</name>
</gene>
<evidence type="ECO:0000313" key="1">
    <source>
        <dbReference type="EMBL" id="MBO2010904.1"/>
    </source>
</evidence>
<dbReference type="Proteomes" id="UP000664369">
    <property type="component" value="Unassembled WGS sequence"/>
</dbReference>
<sequence>MITIKTGSADGFLNTLYKAFEEKSTEEEPEKELPTWDCKSSPKGTKYFTHNPKQWNGKAWFRAYIPPNTTDEVRFVIVKPDNAVIESAIYSHYHGRFIAMLFSNFGNTFISITATSLPTSEDSVN</sequence>
<keyword evidence="2" id="KW-1185">Reference proteome</keyword>
<evidence type="ECO:0000313" key="2">
    <source>
        <dbReference type="Proteomes" id="UP000664369"/>
    </source>
</evidence>
<reference evidence="1 2" key="1">
    <citation type="submission" date="2021-03" db="EMBL/GenBank/DDBJ databases">
        <authorList>
            <person name="Kim M.K."/>
        </authorList>
    </citation>
    <scope>NUCLEOTIDE SEQUENCE [LARGE SCALE GENOMIC DNA]</scope>
    <source>
        <strain evidence="1 2">BT442</strain>
    </source>
</reference>
<comment type="caution">
    <text evidence="1">The sequence shown here is derived from an EMBL/GenBank/DDBJ whole genome shotgun (WGS) entry which is preliminary data.</text>
</comment>
<dbReference type="EMBL" id="JAGETZ010000008">
    <property type="protein sequence ID" value="MBO2010904.1"/>
    <property type="molecule type" value="Genomic_DNA"/>
</dbReference>
<dbReference type="RefSeq" id="WP_208176592.1">
    <property type="nucleotide sequence ID" value="NZ_JAGETZ010000008.1"/>
</dbReference>